<evidence type="ECO:0000313" key="3">
    <source>
        <dbReference type="Proteomes" id="UP000193006"/>
    </source>
</evidence>
<feature type="compositionally biased region" description="Basic and acidic residues" evidence="1">
    <location>
        <begin position="43"/>
        <end position="54"/>
    </location>
</feature>
<evidence type="ECO:0000256" key="1">
    <source>
        <dbReference type="SAM" id="MobiDB-lite"/>
    </source>
</evidence>
<dbReference type="Proteomes" id="UP000193006">
    <property type="component" value="Chromosome"/>
</dbReference>
<dbReference type="KEGG" id="bkw:BkAM31D_02455"/>
<feature type="region of interest" description="Disordered" evidence="1">
    <location>
        <begin position="43"/>
        <end position="67"/>
    </location>
</feature>
<protein>
    <submittedName>
        <fullName evidence="2">Uncharacterized protein</fullName>
    </submittedName>
</protein>
<organism evidence="2 3">
    <name type="scientific">Halalkalibacter krulwichiae</name>
    <dbReference type="NCBI Taxonomy" id="199441"/>
    <lineage>
        <taxon>Bacteria</taxon>
        <taxon>Bacillati</taxon>
        <taxon>Bacillota</taxon>
        <taxon>Bacilli</taxon>
        <taxon>Bacillales</taxon>
        <taxon>Bacillaceae</taxon>
        <taxon>Halalkalibacter</taxon>
    </lineage>
</organism>
<name>A0A1X9MB60_9BACI</name>
<evidence type="ECO:0000313" key="2">
    <source>
        <dbReference type="EMBL" id="ARK28801.1"/>
    </source>
</evidence>
<dbReference type="STRING" id="199441.BkAM31D_02455"/>
<gene>
    <name evidence="2" type="ORF">BkAM31D_02455</name>
</gene>
<accession>A0A1X9MB60</accession>
<proteinExistence type="predicted"/>
<sequence length="67" mass="8007">MRVEYINQFSYETTEYDIDHEKEIIRLTLNGTEEIFHDLSSISEHEENRNEEGKISFILSRSMRPKG</sequence>
<dbReference type="RefSeq" id="WP_085449720.1">
    <property type="nucleotide sequence ID" value="NZ_CP020814.1"/>
</dbReference>
<dbReference type="EMBL" id="CP020814">
    <property type="protein sequence ID" value="ARK28801.1"/>
    <property type="molecule type" value="Genomic_DNA"/>
</dbReference>
<keyword evidence="3" id="KW-1185">Reference proteome</keyword>
<dbReference type="AlphaFoldDB" id="A0A1X9MB60"/>
<reference evidence="2 3" key="1">
    <citation type="submission" date="2017-04" db="EMBL/GenBank/DDBJ databases">
        <title>Bacillus krulwichiae AM31D Genome sequencing and assembly.</title>
        <authorList>
            <person name="Krulwich T.A."/>
            <person name="Anastor L."/>
            <person name="Ehrlich R."/>
            <person name="Ehrlich G.D."/>
            <person name="Janto B."/>
        </authorList>
    </citation>
    <scope>NUCLEOTIDE SEQUENCE [LARGE SCALE GENOMIC DNA]</scope>
    <source>
        <strain evidence="2 3">AM31D</strain>
    </source>
</reference>